<keyword evidence="3" id="KW-0255">Endonuclease</keyword>
<dbReference type="InterPro" id="IPR036397">
    <property type="entry name" value="RNaseH_sf"/>
</dbReference>
<accession>A0A5S6Q193</accession>
<evidence type="ECO:0000259" key="11">
    <source>
        <dbReference type="PROSITE" id="PS50994"/>
    </source>
</evidence>
<keyword evidence="8" id="KW-0808">Transferase</keyword>
<dbReference type="PROSITE" id="PS50994">
    <property type="entry name" value="INTEGRASE"/>
    <property type="match status" value="1"/>
</dbReference>
<feature type="region of interest" description="Disordered" evidence="10">
    <location>
        <begin position="321"/>
        <end position="352"/>
    </location>
</feature>
<keyword evidence="7" id="KW-0695">RNA-directed DNA polymerase</keyword>
<keyword evidence="8" id="KW-0548">Nucleotidyltransferase</keyword>
<dbReference type="GO" id="GO:0003676">
    <property type="term" value="F:nucleic acid binding"/>
    <property type="evidence" value="ECO:0007669"/>
    <property type="project" value="InterPro"/>
</dbReference>
<feature type="compositionally biased region" description="Polar residues" evidence="10">
    <location>
        <begin position="270"/>
        <end position="280"/>
    </location>
</feature>
<dbReference type="InterPro" id="IPR039537">
    <property type="entry name" value="Retrotran_Ty1/copia-like"/>
</dbReference>
<evidence type="ECO:0000256" key="4">
    <source>
        <dbReference type="ARBA" id="ARBA00022801"/>
    </source>
</evidence>
<evidence type="ECO:0000256" key="5">
    <source>
        <dbReference type="ARBA" id="ARBA00022842"/>
    </source>
</evidence>
<feature type="region of interest" description="Disordered" evidence="10">
    <location>
        <begin position="260"/>
        <end position="309"/>
    </location>
</feature>
<dbReference type="GO" id="GO:0003887">
    <property type="term" value="F:DNA-directed DNA polymerase activity"/>
    <property type="evidence" value="ECO:0007669"/>
    <property type="project" value="UniProtKB-KW"/>
</dbReference>
<dbReference type="GO" id="GO:0015074">
    <property type="term" value="P:DNA integration"/>
    <property type="evidence" value="ECO:0007669"/>
    <property type="project" value="UniProtKB-KW"/>
</dbReference>
<protein>
    <submittedName>
        <fullName evidence="13">Integrase catalytic domain-containing protein</fullName>
    </submittedName>
</protein>
<evidence type="ECO:0000256" key="10">
    <source>
        <dbReference type="SAM" id="MobiDB-lite"/>
    </source>
</evidence>
<organism evidence="12 13">
    <name type="scientific">Trichuris muris</name>
    <name type="common">Mouse whipworm</name>
    <dbReference type="NCBI Taxonomy" id="70415"/>
    <lineage>
        <taxon>Eukaryota</taxon>
        <taxon>Metazoa</taxon>
        <taxon>Ecdysozoa</taxon>
        <taxon>Nematoda</taxon>
        <taxon>Enoplea</taxon>
        <taxon>Dorylaimia</taxon>
        <taxon>Trichinellida</taxon>
        <taxon>Trichuridae</taxon>
        <taxon>Trichuris</taxon>
    </lineage>
</organism>
<feature type="compositionally biased region" description="Basic and acidic residues" evidence="10">
    <location>
        <begin position="281"/>
        <end position="293"/>
    </location>
</feature>
<keyword evidence="12" id="KW-1185">Reference proteome</keyword>
<evidence type="ECO:0000256" key="3">
    <source>
        <dbReference type="ARBA" id="ARBA00022759"/>
    </source>
</evidence>
<dbReference type="AlphaFoldDB" id="A0A5S6Q193"/>
<dbReference type="PANTHER" id="PTHR42648">
    <property type="entry name" value="TRANSPOSASE, PUTATIVE-RELATED"/>
    <property type="match status" value="1"/>
</dbReference>
<feature type="compositionally biased region" description="Basic residues" evidence="10">
    <location>
        <begin position="294"/>
        <end position="303"/>
    </location>
</feature>
<dbReference type="WBParaSite" id="TMUE_0000001010.1">
    <property type="protein sequence ID" value="TMUE_0000001010.1"/>
    <property type="gene ID" value="WBGene00296927"/>
</dbReference>
<dbReference type="InterPro" id="IPR012337">
    <property type="entry name" value="RNaseH-like_sf"/>
</dbReference>
<evidence type="ECO:0000256" key="6">
    <source>
        <dbReference type="ARBA" id="ARBA00022908"/>
    </source>
</evidence>
<dbReference type="Gene3D" id="3.30.420.10">
    <property type="entry name" value="Ribonuclease H-like superfamily/Ribonuclease H"/>
    <property type="match status" value="1"/>
</dbReference>
<evidence type="ECO:0000256" key="9">
    <source>
        <dbReference type="ARBA" id="ARBA00023172"/>
    </source>
</evidence>
<keyword evidence="4" id="KW-0378">Hydrolase</keyword>
<evidence type="ECO:0000256" key="2">
    <source>
        <dbReference type="ARBA" id="ARBA00022723"/>
    </source>
</evidence>
<keyword evidence="9" id="KW-0233">DNA recombination</keyword>
<dbReference type="PANTHER" id="PTHR42648:SF11">
    <property type="entry name" value="TRANSPOSON TY4-P GAG-POL POLYPROTEIN"/>
    <property type="match status" value="1"/>
</dbReference>
<keyword evidence="5" id="KW-0460">Magnesium</keyword>
<dbReference type="GO" id="GO:0004519">
    <property type="term" value="F:endonuclease activity"/>
    <property type="evidence" value="ECO:0007669"/>
    <property type="project" value="UniProtKB-KW"/>
</dbReference>
<evidence type="ECO:0000313" key="12">
    <source>
        <dbReference type="Proteomes" id="UP000046395"/>
    </source>
</evidence>
<evidence type="ECO:0000256" key="8">
    <source>
        <dbReference type="ARBA" id="ARBA00022932"/>
    </source>
</evidence>
<dbReference type="STRING" id="70415.A0A5S6Q193"/>
<feature type="domain" description="Integrase catalytic" evidence="11">
    <location>
        <begin position="1"/>
        <end position="149"/>
    </location>
</feature>
<sequence>MKGFGGAMYTLTITDDATRYVSVRFLRNKEIVLGKFERWLSEAEGQSGRRVKRISTDNGLEFCSKAWEKFCSLRGIIDERTMVYTPQLNGVAERLNRTLLDLVRSTMSGSSLPRASWAELTSTAACICNRVMNKHNQRKTPCELWFNRRPSARQIRACGCAVYVHVPSQKRKSKLEPRARKGLLVGYVSNVKGWLVWIRETKRVVESHDCVFVEQATASQRESNKVYGEHTSVLFPGEQCGVDASQNADERMEAGVEALPPAEDHKRYSTPETAETSEWTGENRKASFNEDKHTRRHPMVLRSHKQDSTVNQALSNDGIIQAPVDNKSTHDPQQSCIGEPVGDEFNTSDPTSYQEAVSSSEASEWPKAMEEKIQTLRDHDVWRLEDLPKGTTSVSYDLLVLSENAGVRKKAKQLLNRYFECKHLGHVSYLLGVEFNHSDEGSITLTQETYVEQLLRRFKNEELNAVKSDFPYREIIDALLYLAQRTRPDIAFAVGKLAQYCSKFNEDHWNLAKRILRYLKETKGLGITLQPSVEKLSAYVDADWASCVDSR</sequence>
<dbReference type="GO" id="GO:0006310">
    <property type="term" value="P:DNA recombination"/>
    <property type="evidence" value="ECO:0007669"/>
    <property type="project" value="UniProtKB-KW"/>
</dbReference>
<evidence type="ECO:0000256" key="7">
    <source>
        <dbReference type="ARBA" id="ARBA00022918"/>
    </source>
</evidence>
<dbReference type="GO" id="GO:0016787">
    <property type="term" value="F:hydrolase activity"/>
    <property type="evidence" value="ECO:0007669"/>
    <property type="project" value="UniProtKB-KW"/>
</dbReference>
<dbReference type="InterPro" id="IPR001584">
    <property type="entry name" value="Integrase_cat-core"/>
</dbReference>
<keyword evidence="8" id="KW-0239">DNA-directed DNA polymerase</keyword>
<dbReference type="SUPFAM" id="SSF53098">
    <property type="entry name" value="Ribonuclease H-like"/>
    <property type="match status" value="1"/>
</dbReference>
<reference evidence="13" key="1">
    <citation type="submission" date="2019-12" db="UniProtKB">
        <authorList>
            <consortium name="WormBaseParasite"/>
        </authorList>
    </citation>
    <scope>IDENTIFICATION</scope>
</reference>
<evidence type="ECO:0000313" key="13">
    <source>
        <dbReference type="WBParaSite" id="TMUE_0000001010.1"/>
    </source>
</evidence>
<dbReference type="Proteomes" id="UP000046395">
    <property type="component" value="Unassembled WGS sequence"/>
</dbReference>
<keyword evidence="1" id="KW-0540">Nuclease</keyword>
<dbReference type="GO" id="GO:0003964">
    <property type="term" value="F:RNA-directed DNA polymerase activity"/>
    <property type="evidence" value="ECO:0007669"/>
    <property type="project" value="UniProtKB-KW"/>
</dbReference>
<dbReference type="Pfam" id="PF25597">
    <property type="entry name" value="SH3_retrovirus"/>
    <property type="match status" value="1"/>
</dbReference>
<dbReference type="InterPro" id="IPR057670">
    <property type="entry name" value="SH3_retrovirus"/>
</dbReference>
<keyword evidence="6" id="KW-0229">DNA integration</keyword>
<evidence type="ECO:0000256" key="1">
    <source>
        <dbReference type="ARBA" id="ARBA00022722"/>
    </source>
</evidence>
<name>A0A5S6Q193_TRIMR</name>
<keyword evidence="2" id="KW-0479">Metal-binding</keyword>
<proteinExistence type="predicted"/>
<dbReference type="GO" id="GO:0046872">
    <property type="term" value="F:metal ion binding"/>
    <property type="evidence" value="ECO:0007669"/>
    <property type="project" value="UniProtKB-KW"/>
</dbReference>